<evidence type="ECO:0000256" key="2">
    <source>
        <dbReference type="ARBA" id="ARBA00023002"/>
    </source>
</evidence>
<dbReference type="GO" id="GO:0016616">
    <property type="term" value="F:oxidoreductase activity, acting on the CH-OH group of donors, NAD or NADP as acceptor"/>
    <property type="evidence" value="ECO:0007669"/>
    <property type="project" value="TreeGrafter"/>
</dbReference>
<keyword evidence="2" id="KW-0560">Oxidoreductase</keyword>
<dbReference type="AlphaFoldDB" id="A0A0N0NN08"/>
<dbReference type="Pfam" id="PF00106">
    <property type="entry name" value="adh_short"/>
    <property type="match status" value="1"/>
</dbReference>
<dbReference type="STRING" id="1664694.A0A0N0NN08"/>
<comment type="caution">
    <text evidence="3">The sequence shown here is derived from an EMBL/GenBank/DDBJ whole genome shotgun (WGS) entry which is preliminary data.</text>
</comment>
<dbReference type="PANTHER" id="PTHR42760">
    <property type="entry name" value="SHORT-CHAIN DEHYDROGENASES/REDUCTASES FAMILY MEMBER"/>
    <property type="match status" value="1"/>
</dbReference>
<dbReference type="CDD" id="cd05233">
    <property type="entry name" value="SDR_c"/>
    <property type="match status" value="1"/>
</dbReference>
<dbReference type="InterPro" id="IPR002347">
    <property type="entry name" value="SDR_fam"/>
</dbReference>
<sequence>MDLSLGYGFTATQRGDTYAAIDPLKSNLCGKNVLITGAARGLGHAIALSYAKAGASGIAVLDILDRSTAIMADLKEAASAAGRPEPDIVILVTDITDRSAVENAAKTVKSHFGALDILINNAGAMHPYSNMGETDPDRWWRAWEVNVKGTYLMTRTFLPMILESKDKTIIVMSSIGALHTLPGGSGYETTKLAVLKLNNYLMAEYGSQGLLAYGVAPGGIHTDMAVDFPAHLYELLTDTPQMVADTITFLTKERREWLAARYVDSRWDMTQMLERQEEIIEKDLLKVKLQVS</sequence>
<keyword evidence="4" id="KW-1185">Reference proteome</keyword>
<dbReference type="PRINTS" id="PR00081">
    <property type="entry name" value="GDHRDH"/>
</dbReference>
<organism evidence="3 4">
    <name type="scientific">Cyphellophora attinorum</name>
    <dbReference type="NCBI Taxonomy" id="1664694"/>
    <lineage>
        <taxon>Eukaryota</taxon>
        <taxon>Fungi</taxon>
        <taxon>Dikarya</taxon>
        <taxon>Ascomycota</taxon>
        <taxon>Pezizomycotina</taxon>
        <taxon>Eurotiomycetes</taxon>
        <taxon>Chaetothyriomycetidae</taxon>
        <taxon>Chaetothyriales</taxon>
        <taxon>Cyphellophoraceae</taxon>
        <taxon>Cyphellophora</taxon>
    </lineage>
</organism>
<dbReference type="Gene3D" id="3.40.50.720">
    <property type="entry name" value="NAD(P)-binding Rossmann-like Domain"/>
    <property type="match status" value="1"/>
</dbReference>
<dbReference type="VEuPathDB" id="FungiDB:AB675_10708"/>
<comment type="similarity">
    <text evidence="1">Belongs to the short-chain dehydrogenases/reductases (SDR) family.</text>
</comment>
<dbReference type="PANTHER" id="PTHR42760:SF37">
    <property type="entry name" value="CLAVALDEHYDE DEHYDROGENASE"/>
    <property type="match status" value="1"/>
</dbReference>
<gene>
    <name evidence="3" type="ORF">AB675_10708</name>
</gene>
<evidence type="ECO:0000256" key="1">
    <source>
        <dbReference type="ARBA" id="ARBA00006484"/>
    </source>
</evidence>
<dbReference type="RefSeq" id="XP_018000931.1">
    <property type="nucleotide sequence ID" value="XM_018139498.1"/>
</dbReference>
<name>A0A0N0NN08_9EURO</name>
<dbReference type="InterPro" id="IPR036291">
    <property type="entry name" value="NAD(P)-bd_dom_sf"/>
</dbReference>
<dbReference type="SUPFAM" id="SSF51735">
    <property type="entry name" value="NAD(P)-binding Rossmann-fold domains"/>
    <property type="match status" value="1"/>
</dbReference>
<protein>
    <submittedName>
        <fullName evidence="3">Oxido UcpA</fullName>
    </submittedName>
</protein>
<accession>A0A0N0NN08</accession>
<dbReference type="OrthoDB" id="1933717at2759"/>
<dbReference type="GeneID" id="28731378"/>
<evidence type="ECO:0000313" key="3">
    <source>
        <dbReference type="EMBL" id="KPI40968.1"/>
    </source>
</evidence>
<dbReference type="EMBL" id="LFJN01000011">
    <property type="protein sequence ID" value="KPI40968.1"/>
    <property type="molecule type" value="Genomic_DNA"/>
</dbReference>
<reference evidence="3 4" key="1">
    <citation type="submission" date="2015-06" db="EMBL/GenBank/DDBJ databases">
        <title>Draft genome of the ant-associated black yeast Phialophora attae CBS 131958.</title>
        <authorList>
            <person name="Moreno L.F."/>
            <person name="Stielow B.J."/>
            <person name="de Hoog S."/>
            <person name="Vicente V.A."/>
            <person name="Weiss V.A."/>
            <person name="de Vries M."/>
            <person name="Cruz L.M."/>
            <person name="Souza E.M."/>
        </authorList>
    </citation>
    <scope>NUCLEOTIDE SEQUENCE [LARGE SCALE GENOMIC DNA]</scope>
    <source>
        <strain evidence="3 4">CBS 131958</strain>
    </source>
</reference>
<dbReference type="Proteomes" id="UP000038010">
    <property type="component" value="Unassembled WGS sequence"/>
</dbReference>
<proteinExistence type="inferred from homology"/>
<evidence type="ECO:0000313" key="4">
    <source>
        <dbReference type="Proteomes" id="UP000038010"/>
    </source>
</evidence>